<evidence type="ECO:0000313" key="2">
    <source>
        <dbReference type="Proteomes" id="UP000051335"/>
    </source>
</evidence>
<gene>
    <name evidence="1" type="ORF">ALO75_200301</name>
</gene>
<organism evidence="1 2">
    <name type="scientific">Pseudomonas syringae pv. coryli</name>
    <dbReference type="NCBI Taxonomy" id="317659"/>
    <lineage>
        <taxon>Bacteria</taxon>
        <taxon>Pseudomonadati</taxon>
        <taxon>Pseudomonadota</taxon>
        <taxon>Gammaproteobacteria</taxon>
        <taxon>Pseudomonadales</taxon>
        <taxon>Pseudomonadaceae</taxon>
        <taxon>Pseudomonas</taxon>
    </lineage>
</organism>
<sequence length="38" mass="4069">MVAQMLMFATILNFIGLLVNDSMILLASKTGIKLATNA</sequence>
<comment type="caution">
    <text evidence="1">The sequence shown here is derived from an EMBL/GenBank/DDBJ whole genome shotgun (WGS) entry which is preliminary data.</text>
</comment>
<accession>A0A0P9MA75</accession>
<reference evidence="1 2" key="1">
    <citation type="submission" date="2015-09" db="EMBL/GenBank/DDBJ databases">
        <title>Genome announcement of multiple Pseudomonas syringae strains.</title>
        <authorList>
            <person name="Thakur S."/>
            <person name="Wang P.W."/>
            <person name="Gong Y."/>
            <person name="Weir B.S."/>
            <person name="Guttman D.S."/>
        </authorList>
    </citation>
    <scope>NUCLEOTIDE SEQUENCE [LARGE SCALE GENOMIC DNA]</scope>
    <source>
        <strain evidence="1 2">ICMP17001</strain>
    </source>
</reference>
<keyword evidence="2" id="KW-1185">Reference proteome</keyword>
<dbReference type="Proteomes" id="UP000051335">
    <property type="component" value="Unassembled WGS sequence"/>
</dbReference>
<dbReference type="AlphaFoldDB" id="A0A0P9MA75"/>
<evidence type="ECO:0000313" key="1">
    <source>
        <dbReference type="EMBL" id="KPW88360.1"/>
    </source>
</evidence>
<name>A0A0P9MA75_9PSED</name>
<dbReference type="PATRIC" id="fig|317659.3.peg.2867"/>
<dbReference type="EMBL" id="LJQC01001040">
    <property type="protein sequence ID" value="KPW88360.1"/>
    <property type="molecule type" value="Genomic_DNA"/>
</dbReference>
<protein>
    <submittedName>
        <fullName evidence="1">Peptidase M16</fullName>
    </submittedName>
</protein>
<proteinExistence type="predicted"/>